<evidence type="ECO:0000256" key="1">
    <source>
        <dbReference type="ARBA" id="ARBA00023172"/>
    </source>
</evidence>
<dbReference type="Proteomes" id="UP000069443">
    <property type="component" value="Unassembled WGS sequence"/>
</dbReference>
<reference evidence="3" key="2">
    <citation type="submission" date="2016-02" db="EMBL/GenBank/DDBJ databases">
        <title>Draft genome sequence of five rapidly growing Mycobacterium species.</title>
        <authorList>
            <person name="Katahira K."/>
            <person name="Gotou Y."/>
            <person name="Iida K."/>
            <person name="Ogura Y."/>
            <person name="Hayashi T."/>
        </authorList>
    </citation>
    <scope>NUCLEOTIDE SEQUENCE [LARGE SCALE GENOMIC DNA]</scope>
    <source>
        <strain evidence="3">JCM15298</strain>
    </source>
</reference>
<name>A0A100WIP2_MYCCR</name>
<organism evidence="2 3">
    <name type="scientific">Mycolicibacterium canariasense</name>
    <name type="common">Mycobacterium canariasense</name>
    <dbReference type="NCBI Taxonomy" id="228230"/>
    <lineage>
        <taxon>Bacteria</taxon>
        <taxon>Bacillati</taxon>
        <taxon>Actinomycetota</taxon>
        <taxon>Actinomycetes</taxon>
        <taxon>Mycobacteriales</taxon>
        <taxon>Mycobacteriaceae</taxon>
        <taxon>Mycolicibacterium</taxon>
    </lineage>
</organism>
<comment type="caution">
    <text evidence="2">The sequence shown here is derived from an EMBL/GenBank/DDBJ whole genome shotgun (WGS) entry which is preliminary data.</text>
</comment>
<dbReference type="GO" id="GO:0003677">
    <property type="term" value="F:DNA binding"/>
    <property type="evidence" value="ECO:0007669"/>
    <property type="project" value="InterPro"/>
</dbReference>
<dbReference type="STRING" id="228230.RMCC_5723"/>
<dbReference type="GO" id="GO:0015074">
    <property type="term" value="P:DNA integration"/>
    <property type="evidence" value="ECO:0007669"/>
    <property type="project" value="InterPro"/>
</dbReference>
<keyword evidence="1" id="KW-0233">DNA recombination</keyword>
<dbReference type="GO" id="GO:0006310">
    <property type="term" value="P:DNA recombination"/>
    <property type="evidence" value="ECO:0007669"/>
    <property type="project" value="UniProtKB-KW"/>
</dbReference>
<dbReference type="AlphaFoldDB" id="A0A100WIP2"/>
<dbReference type="InterPro" id="IPR013762">
    <property type="entry name" value="Integrase-like_cat_sf"/>
</dbReference>
<evidence type="ECO:0000313" key="3">
    <source>
        <dbReference type="Proteomes" id="UP000069443"/>
    </source>
</evidence>
<accession>A0A100WIP2</accession>
<dbReference type="Gene3D" id="1.10.443.10">
    <property type="entry name" value="Intergrase catalytic core"/>
    <property type="match status" value="1"/>
</dbReference>
<dbReference type="EMBL" id="BCSY01000089">
    <property type="protein sequence ID" value="GAS98758.1"/>
    <property type="molecule type" value="Genomic_DNA"/>
</dbReference>
<dbReference type="InterPro" id="IPR011010">
    <property type="entry name" value="DNA_brk_join_enz"/>
</dbReference>
<proteinExistence type="predicted"/>
<protein>
    <submittedName>
        <fullName evidence="2">Phage integrase domain/SAM domain-containing protein</fullName>
    </submittedName>
</protein>
<evidence type="ECO:0000313" key="2">
    <source>
        <dbReference type="EMBL" id="GAS98758.1"/>
    </source>
</evidence>
<sequence length="127" mass="14372">MFARTADRIRQQWEPRFPHVSPHRLRHTFAMKTMERLVGGYYAQLAQAVKDTNADNALAFYLSKADPMMVLRDLLGHSSVLTTEKYLRRLDTTRIFRESYAAAGSHHGLIADSAADEAASEFAEEAD</sequence>
<gene>
    <name evidence="2" type="ORF">RMCC_5723</name>
</gene>
<reference evidence="3" key="1">
    <citation type="journal article" date="2016" name="Genome Announc.">
        <title>Draft Genome Sequences of Five Rapidly Growing Mycobacterium Species, M. thermoresistibile, M. fortuitum subsp. acetamidolyticum, M. canariasense, M. brisbanense, and M. novocastrense.</title>
        <authorList>
            <person name="Katahira K."/>
            <person name="Ogura Y."/>
            <person name="Gotoh Y."/>
            <person name="Hayashi T."/>
        </authorList>
    </citation>
    <scope>NUCLEOTIDE SEQUENCE [LARGE SCALE GENOMIC DNA]</scope>
    <source>
        <strain evidence="3">JCM15298</strain>
    </source>
</reference>
<keyword evidence="3" id="KW-1185">Reference proteome</keyword>
<dbReference type="SUPFAM" id="SSF56349">
    <property type="entry name" value="DNA breaking-rejoining enzymes"/>
    <property type="match status" value="1"/>
</dbReference>